<evidence type="ECO:0000256" key="1">
    <source>
        <dbReference type="SAM" id="MobiDB-lite"/>
    </source>
</evidence>
<geneLocation type="plasmid" evidence="2 3">
    <name>pTGL1</name>
</geneLocation>
<sequence length="141" mass="15800">MASGNDSHFKLRRPCENCPFLKVGAIELAPGRLDGIVDALVKDDRGTFHCHKTVHNERTGGEWDGDGNYVASGQESMCAGAMIYLEKLGCPTVGMRLGRVLGLYDPDRLRPAFADVIDPRDRQRENRDDEIRKRRAEEGRD</sequence>
<dbReference type="KEGG" id="bmj:BMULJ_06236"/>
<organism evidence="2 3">
    <name type="scientific">Burkholderia multivorans (strain ATCC 17616 / 249)</name>
    <dbReference type="NCBI Taxonomy" id="395019"/>
    <lineage>
        <taxon>Bacteria</taxon>
        <taxon>Pseudomonadati</taxon>
        <taxon>Pseudomonadota</taxon>
        <taxon>Betaproteobacteria</taxon>
        <taxon>Burkholderiales</taxon>
        <taxon>Burkholderiaceae</taxon>
        <taxon>Burkholderia</taxon>
        <taxon>Burkholderia cepacia complex</taxon>
    </lineage>
</organism>
<protein>
    <submittedName>
        <fullName evidence="2">Uncharacterized protein</fullName>
    </submittedName>
</protein>
<dbReference type="Proteomes" id="UP000008815">
    <property type="component" value="Plasmid pTGL1"/>
</dbReference>
<dbReference type="RefSeq" id="WP_012211006.1">
    <property type="nucleotide sequence ID" value="NC_010070.1"/>
</dbReference>
<proteinExistence type="predicted"/>
<keyword evidence="3" id="KW-1185">Reference proteome</keyword>
<reference evidence="2 3" key="1">
    <citation type="submission" date="2007-04" db="EMBL/GenBank/DDBJ databases">
        <title>Complete genome sequence of Burkholderia multivorans ATCC 17616.</title>
        <authorList>
            <person name="Ohtsubo Y."/>
            <person name="Yamashita A."/>
            <person name="Kurokawa K."/>
            <person name="Takami H."/>
            <person name="Yuhara S."/>
            <person name="Nishiyama E."/>
            <person name="Endo R."/>
            <person name="Miyazaki R."/>
            <person name="Ono A."/>
            <person name="Yano K."/>
            <person name="Ito M."/>
            <person name="Sota M."/>
            <person name="Yuji N."/>
            <person name="Hattori M."/>
            <person name="Tsuda M."/>
        </authorList>
    </citation>
    <scope>NUCLEOTIDE SEQUENCE [LARGE SCALE GENOMIC DNA]</scope>
    <source>
        <strain evidence="3">ATCC 17616 / 249</strain>
        <plasmid evidence="3">Plasmid pTGL1</plasmid>
    </source>
</reference>
<evidence type="ECO:0000313" key="3">
    <source>
        <dbReference type="Proteomes" id="UP000008815"/>
    </source>
</evidence>
<accession>A0A0H3KRQ9</accession>
<evidence type="ECO:0000313" key="2">
    <source>
        <dbReference type="EMBL" id="BAG48025.1"/>
    </source>
</evidence>
<keyword evidence="2" id="KW-0614">Plasmid</keyword>
<feature type="region of interest" description="Disordered" evidence="1">
    <location>
        <begin position="118"/>
        <end position="141"/>
    </location>
</feature>
<dbReference type="HOGENOM" id="CLU_143397_0_0_4"/>
<dbReference type="EMBL" id="AP009388">
    <property type="protein sequence ID" value="BAG48025.1"/>
    <property type="molecule type" value="Genomic_DNA"/>
</dbReference>
<dbReference type="KEGG" id="bmu:Bmul_6185"/>
<gene>
    <name evidence="2" type="ordered locus">BMULJ_06236</name>
</gene>
<dbReference type="eggNOG" id="ENOG5030WSG">
    <property type="taxonomic scope" value="Bacteria"/>
</dbReference>
<dbReference type="AlphaFoldDB" id="A0A0H3KRQ9"/>
<name>A0A0H3KRQ9_BURM1</name>